<dbReference type="InParanoid" id="A0A061GQY4"/>
<keyword evidence="3" id="KW-1185">Reference proteome</keyword>
<dbReference type="PROSITE" id="PS00028">
    <property type="entry name" value="ZINC_FINGER_C2H2_1"/>
    <property type="match status" value="1"/>
</dbReference>
<reference evidence="2 3" key="1">
    <citation type="journal article" date="2013" name="Genome Biol.">
        <title>The genome sequence of the most widely cultivated cacao type and its use to identify candidate genes regulating pod color.</title>
        <authorList>
            <person name="Motamayor J.C."/>
            <person name="Mockaitis K."/>
            <person name="Schmutz J."/>
            <person name="Haiminen N."/>
            <person name="Iii D.L."/>
            <person name="Cornejo O."/>
            <person name="Findley S.D."/>
            <person name="Zheng P."/>
            <person name="Utro F."/>
            <person name="Royaert S."/>
            <person name="Saski C."/>
            <person name="Jenkins J."/>
            <person name="Podicheti R."/>
            <person name="Zhao M."/>
            <person name="Scheffler B.E."/>
            <person name="Stack J.C."/>
            <person name="Feltus F.A."/>
            <person name="Mustiga G.M."/>
            <person name="Amores F."/>
            <person name="Phillips W."/>
            <person name="Marelli J.P."/>
            <person name="May G.D."/>
            <person name="Shapiro H."/>
            <person name="Ma J."/>
            <person name="Bustamante C.D."/>
            <person name="Schnell R.J."/>
            <person name="Main D."/>
            <person name="Gilbert D."/>
            <person name="Parida L."/>
            <person name="Kuhn D.N."/>
        </authorList>
    </citation>
    <scope>NUCLEOTIDE SEQUENCE [LARGE SCALE GENOMIC DNA]</scope>
    <source>
        <strain evidence="3">cv. Matina 1-6</strain>
    </source>
</reference>
<gene>
    <name evidence="2" type="ORF">TCM_039298</name>
</gene>
<protein>
    <recommendedName>
        <fullName evidence="1">C2H2-type domain-containing protein</fullName>
    </recommendedName>
</protein>
<feature type="domain" description="C2H2-type" evidence="1">
    <location>
        <begin position="30"/>
        <end position="50"/>
    </location>
</feature>
<accession>A0A061GQY4</accession>
<dbReference type="eggNOG" id="ENOG502SWZD">
    <property type="taxonomic scope" value="Eukaryota"/>
</dbReference>
<sequence length="122" mass="13670">MAGYGWNLRHANMHGLHHETLEHNADLFACRVCGDILMGKKALFDHIELHLLLNESATTRQILLSHLSSAQSALFTNHFNQNTVLPTKTGPFSIETYTEYPDLQWVTTPLPIVLGLGTTTCR</sequence>
<proteinExistence type="predicted"/>
<dbReference type="InterPro" id="IPR013087">
    <property type="entry name" value="Znf_C2H2_type"/>
</dbReference>
<dbReference type="EMBL" id="CM001887">
    <property type="protein sequence ID" value="EOY31931.1"/>
    <property type="molecule type" value="Genomic_DNA"/>
</dbReference>
<evidence type="ECO:0000313" key="3">
    <source>
        <dbReference type="Proteomes" id="UP000026915"/>
    </source>
</evidence>
<organism evidence="2 3">
    <name type="scientific">Theobroma cacao</name>
    <name type="common">Cacao</name>
    <name type="synonym">Cocoa</name>
    <dbReference type="NCBI Taxonomy" id="3641"/>
    <lineage>
        <taxon>Eukaryota</taxon>
        <taxon>Viridiplantae</taxon>
        <taxon>Streptophyta</taxon>
        <taxon>Embryophyta</taxon>
        <taxon>Tracheophyta</taxon>
        <taxon>Spermatophyta</taxon>
        <taxon>Magnoliopsida</taxon>
        <taxon>eudicotyledons</taxon>
        <taxon>Gunneridae</taxon>
        <taxon>Pentapetalae</taxon>
        <taxon>rosids</taxon>
        <taxon>malvids</taxon>
        <taxon>Malvales</taxon>
        <taxon>Malvaceae</taxon>
        <taxon>Byttnerioideae</taxon>
        <taxon>Theobroma</taxon>
    </lineage>
</organism>
<dbReference type="Gramene" id="EOY31931">
    <property type="protein sequence ID" value="EOY31931"/>
    <property type="gene ID" value="TCM_039298"/>
</dbReference>
<evidence type="ECO:0000259" key="1">
    <source>
        <dbReference type="PROSITE" id="PS00028"/>
    </source>
</evidence>
<dbReference type="HOGENOM" id="CLU_2030921_0_0_1"/>
<name>A0A061GQY4_THECC</name>
<dbReference type="Proteomes" id="UP000026915">
    <property type="component" value="Chromosome 9"/>
</dbReference>
<dbReference type="AlphaFoldDB" id="A0A061GQY4"/>
<evidence type="ECO:0000313" key="2">
    <source>
        <dbReference type="EMBL" id="EOY31931.1"/>
    </source>
</evidence>